<sequence>MNYKFLVPILAVAAFTLAACDNKQSGGSTTPPATTQEPAKPDAAPSAPAADPAKPAPAN</sequence>
<dbReference type="EMBL" id="JACGXN010000009">
    <property type="protein sequence ID" value="MBA8880757.1"/>
    <property type="molecule type" value="Genomic_DNA"/>
</dbReference>
<keyword evidence="2" id="KW-0732">Signal</keyword>
<keyword evidence="4" id="KW-1185">Reference proteome</keyword>
<proteinExistence type="predicted"/>
<name>A0A839EWI1_9HYPH</name>
<accession>A0A839EWI1</accession>
<keyword evidence="3" id="KW-0449">Lipoprotein</keyword>
<gene>
    <name evidence="3" type="ORF">FHW16_004482</name>
</gene>
<evidence type="ECO:0000313" key="4">
    <source>
        <dbReference type="Proteomes" id="UP000549052"/>
    </source>
</evidence>
<feature type="signal peptide" evidence="2">
    <location>
        <begin position="1"/>
        <end position="18"/>
    </location>
</feature>
<feature type="chain" id="PRO_5032996681" evidence="2">
    <location>
        <begin position="19"/>
        <end position="59"/>
    </location>
</feature>
<reference evidence="3 4" key="1">
    <citation type="submission" date="2020-07" db="EMBL/GenBank/DDBJ databases">
        <title>Genomic Encyclopedia of Type Strains, Phase IV (KMG-V): Genome sequencing to study the core and pangenomes of soil and plant-associated prokaryotes.</title>
        <authorList>
            <person name="Whitman W."/>
        </authorList>
    </citation>
    <scope>NUCLEOTIDE SEQUENCE [LARGE SCALE GENOMIC DNA]</scope>
    <source>
        <strain evidence="3 4">AN3</strain>
    </source>
</reference>
<comment type="caution">
    <text evidence="3">The sequence shown here is derived from an EMBL/GenBank/DDBJ whole genome shotgun (WGS) entry which is preliminary data.</text>
</comment>
<feature type="region of interest" description="Disordered" evidence="1">
    <location>
        <begin position="22"/>
        <end position="59"/>
    </location>
</feature>
<dbReference type="AlphaFoldDB" id="A0A839EWI1"/>
<feature type="compositionally biased region" description="Polar residues" evidence="1">
    <location>
        <begin position="22"/>
        <end position="37"/>
    </location>
</feature>
<evidence type="ECO:0000313" key="3">
    <source>
        <dbReference type="EMBL" id="MBA8880757.1"/>
    </source>
</evidence>
<feature type="compositionally biased region" description="Low complexity" evidence="1">
    <location>
        <begin position="41"/>
        <end position="53"/>
    </location>
</feature>
<evidence type="ECO:0000256" key="2">
    <source>
        <dbReference type="SAM" id="SignalP"/>
    </source>
</evidence>
<evidence type="ECO:0000256" key="1">
    <source>
        <dbReference type="SAM" id="MobiDB-lite"/>
    </source>
</evidence>
<organism evidence="3 4">
    <name type="scientific">Phyllobacterium myrsinacearum</name>
    <dbReference type="NCBI Taxonomy" id="28101"/>
    <lineage>
        <taxon>Bacteria</taxon>
        <taxon>Pseudomonadati</taxon>
        <taxon>Pseudomonadota</taxon>
        <taxon>Alphaproteobacteria</taxon>
        <taxon>Hyphomicrobiales</taxon>
        <taxon>Phyllobacteriaceae</taxon>
        <taxon>Phyllobacterium</taxon>
    </lineage>
</organism>
<dbReference type="PROSITE" id="PS51257">
    <property type="entry name" value="PROKAR_LIPOPROTEIN"/>
    <property type="match status" value="1"/>
</dbReference>
<dbReference type="Proteomes" id="UP000549052">
    <property type="component" value="Unassembled WGS sequence"/>
</dbReference>
<protein>
    <submittedName>
        <fullName evidence="3">Putative lipoprotein YajG</fullName>
    </submittedName>
</protein>